<reference evidence="2 3" key="1">
    <citation type="submission" date="2018-08" db="EMBL/GenBank/DDBJ databases">
        <title>Jishengella sp. nov., isolated from a root of Azadirachta indica A. Juss. var. siamensis Valenton.</title>
        <authorList>
            <person name="Kuncharoen N."/>
            <person name="Tanasupawat S."/>
            <person name="Kudo T."/>
            <person name="Ohkuma M."/>
        </authorList>
    </citation>
    <scope>NUCLEOTIDE SEQUENCE [LARGE SCALE GENOMIC DNA]</scope>
    <source>
        <strain evidence="2 3">AZ1-13</strain>
    </source>
</reference>
<comment type="caution">
    <text evidence="2">The sequence shown here is derived from an EMBL/GenBank/DDBJ whole genome shotgun (WGS) entry which is preliminary data.</text>
</comment>
<feature type="domain" description="2-oxoacid dehydrogenase acyltransferase catalytic" evidence="1">
    <location>
        <begin position="19"/>
        <end position="138"/>
    </location>
</feature>
<dbReference type="Pfam" id="PF00198">
    <property type="entry name" value="2-oxoacid_dh"/>
    <property type="match status" value="2"/>
</dbReference>
<evidence type="ECO:0000313" key="3">
    <source>
        <dbReference type="Proteomes" id="UP000283832"/>
    </source>
</evidence>
<keyword evidence="3" id="KW-1185">Reference proteome</keyword>
<dbReference type="InterPro" id="IPR023213">
    <property type="entry name" value="CAT-like_dom_sf"/>
</dbReference>
<gene>
    <name evidence="2" type="ORF">D2L64_23975</name>
</gene>
<organism evidence="2 3">
    <name type="scientific">Micromonospora radicis</name>
    <dbReference type="NCBI Taxonomy" id="1894971"/>
    <lineage>
        <taxon>Bacteria</taxon>
        <taxon>Bacillati</taxon>
        <taxon>Actinomycetota</taxon>
        <taxon>Actinomycetes</taxon>
        <taxon>Micromonosporales</taxon>
        <taxon>Micromonosporaceae</taxon>
        <taxon>Micromonospora</taxon>
    </lineage>
</organism>
<dbReference type="Gene3D" id="3.30.559.10">
    <property type="entry name" value="Chloramphenicol acetyltransferase-like domain"/>
    <property type="match status" value="1"/>
</dbReference>
<dbReference type="AlphaFoldDB" id="A0A418MNX1"/>
<dbReference type="InterPro" id="IPR001078">
    <property type="entry name" value="2-oxoacid_DH_actylTfrase"/>
</dbReference>
<proteinExistence type="predicted"/>
<feature type="domain" description="2-oxoacid dehydrogenase acyltransferase catalytic" evidence="1">
    <location>
        <begin position="181"/>
        <end position="261"/>
    </location>
</feature>
<evidence type="ECO:0000313" key="2">
    <source>
        <dbReference type="EMBL" id="RIV33203.1"/>
    </source>
</evidence>
<name>A0A418MNX1_9ACTN</name>
<dbReference type="EMBL" id="QXEC01000032">
    <property type="protein sequence ID" value="RIV33203.1"/>
    <property type="molecule type" value="Genomic_DNA"/>
</dbReference>
<sequence>MKEGNAISDAHQVTAWPPIRNLVSDMLAISQRTHNGYGLLEFDVTTPLARIAEHKTRMPDGISFTAFLAYCLGHAIGEHPGVHACRQGGRLVVFDDVDISTLLEKTKPDGARVPVIYIVRAANRKSLAEINEEIRRAVRDDLYDDPAVRRRRRIVRMPALLRRGVWWWIRRDPVRRKRQWGTAVLSNVGSAIDARPSWGLVQSFLPCSVTVGGIFERVCWRNERAEPRKMMSVTVAVDHDIVDGVPGGRFVARFAELVEAAAGLDEEFGTSAGDRAEGQSR</sequence>
<evidence type="ECO:0000259" key="1">
    <source>
        <dbReference type="Pfam" id="PF00198"/>
    </source>
</evidence>
<dbReference type="SUPFAM" id="SSF52777">
    <property type="entry name" value="CoA-dependent acyltransferases"/>
    <property type="match status" value="1"/>
</dbReference>
<protein>
    <submittedName>
        <fullName evidence="2">Dehydrogenase</fullName>
    </submittedName>
</protein>
<dbReference type="OrthoDB" id="9805770at2"/>
<dbReference type="Proteomes" id="UP000283832">
    <property type="component" value="Unassembled WGS sequence"/>
</dbReference>
<dbReference type="RefSeq" id="WP_119579470.1">
    <property type="nucleotide sequence ID" value="NZ_QXEC01000032.1"/>
</dbReference>
<dbReference type="GO" id="GO:0016746">
    <property type="term" value="F:acyltransferase activity"/>
    <property type="evidence" value="ECO:0007669"/>
    <property type="project" value="InterPro"/>
</dbReference>
<accession>A0A418MNX1</accession>